<evidence type="ECO:0000313" key="2">
    <source>
        <dbReference type="EMBL" id="MDC7715651.1"/>
    </source>
</evidence>
<protein>
    <submittedName>
        <fullName evidence="2">Hemerythrin domain-containing protein</fullName>
    </submittedName>
</protein>
<evidence type="ECO:0000313" key="3">
    <source>
        <dbReference type="Proteomes" id="UP001219956"/>
    </source>
</evidence>
<dbReference type="InterPro" id="IPR012312">
    <property type="entry name" value="Hemerythrin-like"/>
</dbReference>
<keyword evidence="3" id="KW-1185">Reference proteome</keyword>
<name>A0ABT5ISV2_9NEIS</name>
<reference evidence="2 3" key="1">
    <citation type="submission" date="2023-01" db="EMBL/GenBank/DDBJ databases">
        <title>Novel species of the genus Vogesella isolated from rivers.</title>
        <authorList>
            <person name="Lu H."/>
        </authorList>
    </citation>
    <scope>NUCLEOTIDE SEQUENCE [LARGE SCALE GENOMIC DNA]</scope>
    <source>
        <strain evidence="2 3">DC21W</strain>
    </source>
</reference>
<dbReference type="EMBL" id="JAQQLF010000001">
    <property type="protein sequence ID" value="MDC7715651.1"/>
    <property type="molecule type" value="Genomic_DNA"/>
</dbReference>
<dbReference type="CDD" id="cd12108">
    <property type="entry name" value="Hr-like"/>
    <property type="match status" value="1"/>
</dbReference>
<comment type="caution">
    <text evidence="2">The sequence shown here is derived from an EMBL/GenBank/DDBJ whole genome shotgun (WGS) entry which is preliminary data.</text>
</comment>
<gene>
    <name evidence="2" type="ORF">PQU95_00265</name>
</gene>
<accession>A0ABT5ISV2</accession>
<dbReference type="RefSeq" id="WP_272750145.1">
    <property type="nucleotide sequence ID" value="NZ_JAQQLF010000001.1"/>
</dbReference>
<dbReference type="Gene3D" id="1.20.120.520">
    <property type="entry name" value="nmb1532 protein domain like"/>
    <property type="match status" value="1"/>
</dbReference>
<proteinExistence type="predicted"/>
<evidence type="ECO:0000259" key="1">
    <source>
        <dbReference type="Pfam" id="PF01814"/>
    </source>
</evidence>
<sequence>MLSLDALTASAAAPSFDEPLDMLYACHDKVRRFCDQLDALPAYIAEHGRNQAVINTIAGIVRYFDLAGPAHHQDEEDELFPLILARQPDAAPKIEQLLGEHGYLHSRWNAIRDDLLAYNAATLDTISAEEVHEFARLYREHAAREEQWLFPAAAALINDNELADAGRRMAARRTLKPAA</sequence>
<organism evidence="2 3">
    <name type="scientific">Vogesella aquatica</name>
    <dbReference type="NCBI Taxonomy" id="2984206"/>
    <lineage>
        <taxon>Bacteria</taxon>
        <taxon>Pseudomonadati</taxon>
        <taxon>Pseudomonadota</taxon>
        <taxon>Betaproteobacteria</taxon>
        <taxon>Neisseriales</taxon>
        <taxon>Chromobacteriaceae</taxon>
        <taxon>Vogesella</taxon>
    </lineage>
</organism>
<dbReference type="Pfam" id="PF01814">
    <property type="entry name" value="Hemerythrin"/>
    <property type="match status" value="1"/>
</dbReference>
<dbReference type="PANTHER" id="PTHR39966:SF3">
    <property type="entry name" value="DUF438 DOMAIN-CONTAINING PROTEIN"/>
    <property type="match status" value="1"/>
</dbReference>
<dbReference type="Proteomes" id="UP001219956">
    <property type="component" value="Unassembled WGS sequence"/>
</dbReference>
<dbReference type="PANTHER" id="PTHR39966">
    <property type="entry name" value="BLL2471 PROTEIN-RELATED"/>
    <property type="match status" value="1"/>
</dbReference>
<feature type="domain" description="Hemerythrin-like" evidence="1">
    <location>
        <begin position="19"/>
        <end position="153"/>
    </location>
</feature>